<dbReference type="SUPFAM" id="SSF53448">
    <property type="entry name" value="Nucleotide-diphospho-sugar transferases"/>
    <property type="match status" value="1"/>
</dbReference>
<evidence type="ECO:0000259" key="5">
    <source>
        <dbReference type="Pfam" id="PF00535"/>
    </source>
</evidence>
<protein>
    <submittedName>
        <fullName evidence="7">GT2 family glycosyltransferase</fullName>
    </submittedName>
</protein>
<keyword evidence="8" id="KW-1185">Reference proteome</keyword>
<dbReference type="AlphaFoldDB" id="A0A2U1CLD0"/>
<evidence type="ECO:0000256" key="1">
    <source>
        <dbReference type="ARBA" id="ARBA00006739"/>
    </source>
</evidence>
<keyword evidence="2" id="KW-0328">Glycosyltransferase</keyword>
<keyword evidence="4" id="KW-1133">Transmembrane helix</keyword>
<feature type="domain" description="Glycosyltransferase 2-like" evidence="5">
    <location>
        <begin position="10"/>
        <end position="143"/>
    </location>
</feature>
<feature type="transmembrane region" description="Helical" evidence="4">
    <location>
        <begin position="268"/>
        <end position="285"/>
    </location>
</feature>
<dbReference type="Pfam" id="PF00535">
    <property type="entry name" value="Glycos_transf_2"/>
    <property type="match status" value="1"/>
</dbReference>
<dbReference type="OrthoDB" id="9781367at2"/>
<dbReference type="PANTHER" id="PTHR43179:SF12">
    <property type="entry name" value="GALACTOFURANOSYLTRANSFERASE GLFT2"/>
    <property type="match status" value="1"/>
</dbReference>
<sequence>MTVFSRPLVSVVIPTYGRPDLLERCLDAVMDQNLPATAYEVIVCDDGPSPAVDALVRSKSAAAPAGPGLRYCAVHGSQGPAGARNAGWRMAAASLIAFTDDDTVPAGDWLAKGLKAMEGGAGAAAGRIHMPLPERATDHQRDAARLQEAEFATANCFVRVEALRAVGGFDERYTIAWREDSDLHFALLEHGFQIIRADEAVVEHPLRDAPFAAGVAAQRKIMFDVLLYRKYPKLYRQRIRSHWPWLYLAISACLIAALVFFVAGRQGAALAAASAWLALSVFFFFRRLAGSAPTAENLAELMLTSVLIPPLSIYWRLRGARRFGAAFP</sequence>
<feature type="domain" description="Glycosyltransferase 2-like" evidence="6">
    <location>
        <begin position="148"/>
        <end position="284"/>
    </location>
</feature>
<comment type="similarity">
    <text evidence="1">Belongs to the glycosyltransferase 2 family.</text>
</comment>
<evidence type="ECO:0000256" key="3">
    <source>
        <dbReference type="ARBA" id="ARBA00022679"/>
    </source>
</evidence>
<dbReference type="RefSeq" id="WP_116518793.1">
    <property type="nucleotide sequence ID" value="NZ_JACCEX010000003.1"/>
</dbReference>
<evidence type="ECO:0000256" key="4">
    <source>
        <dbReference type="SAM" id="Phobius"/>
    </source>
</evidence>
<evidence type="ECO:0000313" key="7">
    <source>
        <dbReference type="EMBL" id="PVY61798.1"/>
    </source>
</evidence>
<dbReference type="GO" id="GO:0016757">
    <property type="term" value="F:glycosyltransferase activity"/>
    <property type="evidence" value="ECO:0007669"/>
    <property type="project" value="UniProtKB-KW"/>
</dbReference>
<dbReference type="PANTHER" id="PTHR43179">
    <property type="entry name" value="RHAMNOSYLTRANSFERASE WBBL"/>
    <property type="match status" value="1"/>
</dbReference>
<evidence type="ECO:0000313" key="8">
    <source>
        <dbReference type="Proteomes" id="UP000246145"/>
    </source>
</evidence>
<keyword evidence="4" id="KW-0812">Transmembrane</keyword>
<keyword evidence="3 7" id="KW-0808">Transferase</keyword>
<keyword evidence="4" id="KW-0472">Membrane</keyword>
<dbReference type="Proteomes" id="UP000246145">
    <property type="component" value="Unassembled WGS sequence"/>
</dbReference>
<feature type="transmembrane region" description="Helical" evidence="4">
    <location>
        <begin position="297"/>
        <end position="315"/>
    </location>
</feature>
<evidence type="ECO:0000256" key="2">
    <source>
        <dbReference type="ARBA" id="ARBA00022676"/>
    </source>
</evidence>
<dbReference type="CDD" id="cd00761">
    <property type="entry name" value="Glyco_tranf_GTA_type"/>
    <property type="match status" value="1"/>
</dbReference>
<accession>A0A2U1CLD0</accession>
<dbReference type="STRING" id="1231391.GCA_000308195_00342"/>
<dbReference type="EMBL" id="QEKO01000003">
    <property type="protein sequence ID" value="PVY61798.1"/>
    <property type="molecule type" value="Genomic_DNA"/>
</dbReference>
<name>A0A2U1CLD0_9BURK</name>
<evidence type="ECO:0000259" key="6">
    <source>
        <dbReference type="Pfam" id="PF13632"/>
    </source>
</evidence>
<dbReference type="InterPro" id="IPR001173">
    <property type="entry name" value="Glyco_trans_2-like"/>
</dbReference>
<dbReference type="Pfam" id="PF13632">
    <property type="entry name" value="Glyco_trans_2_3"/>
    <property type="match status" value="1"/>
</dbReference>
<reference evidence="7 8" key="1">
    <citation type="submission" date="2018-04" db="EMBL/GenBank/DDBJ databases">
        <title>Genomic Encyclopedia of Type Strains, Phase IV (KMG-IV): sequencing the most valuable type-strain genomes for metagenomic binning, comparative biology and taxonomic classification.</title>
        <authorList>
            <person name="Goeker M."/>
        </authorList>
    </citation>
    <scope>NUCLEOTIDE SEQUENCE [LARGE SCALE GENOMIC DNA]</scope>
    <source>
        <strain evidence="7 8">DSM 10065</strain>
    </source>
</reference>
<feature type="transmembrane region" description="Helical" evidence="4">
    <location>
        <begin position="243"/>
        <end position="262"/>
    </location>
</feature>
<dbReference type="InterPro" id="IPR029044">
    <property type="entry name" value="Nucleotide-diphossugar_trans"/>
</dbReference>
<gene>
    <name evidence="7" type="ORF">C7440_2531</name>
</gene>
<proteinExistence type="inferred from homology"/>
<comment type="caution">
    <text evidence="7">The sequence shown here is derived from an EMBL/GenBank/DDBJ whole genome shotgun (WGS) entry which is preliminary data.</text>
</comment>
<organism evidence="7 8">
    <name type="scientific">Pusillimonas noertemannii</name>
    <dbReference type="NCBI Taxonomy" id="305977"/>
    <lineage>
        <taxon>Bacteria</taxon>
        <taxon>Pseudomonadati</taxon>
        <taxon>Pseudomonadota</taxon>
        <taxon>Betaproteobacteria</taxon>
        <taxon>Burkholderiales</taxon>
        <taxon>Alcaligenaceae</taxon>
        <taxon>Pusillimonas</taxon>
    </lineage>
</organism>
<dbReference type="Gene3D" id="3.90.550.10">
    <property type="entry name" value="Spore Coat Polysaccharide Biosynthesis Protein SpsA, Chain A"/>
    <property type="match status" value="1"/>
</dbReference>